<evidence type="ECO:0000256" key="4">
    <source>
        <dbReference type="ARBA" id="ARBA00022989"/>
    </source>
</evidence>
<feature type="compositionally biased region" description="Basic and acidic residues" evidence="7">
    <location>
        <begin position="208"/>
        <end position="222"/>
    </location>
</feature>
<proteinExistence type="predicted"/>
<keyword evidence="9" id="KW-1185">Reference proteome</keyword>
<evidence type="ECO:0000256" key="1">
    <source>
        <dbReference type="ARBA" id="ARBA00004448"/>
    </source>
</evidence>
<dbReference type="GO" id="GO:0045271">
    <property type="term" value="C:respiratory chain complex I"/>
    <property type="evidence" value="ECO:0007669"/>
    <property type="project" value="InterPro"/>
</dbReference>
<dbReference type="RefSeq" id="XP_030978821.1">
    <property type="nucleotide sequence ID" value="XM_031128392.1"/>
</dbReference>
<feature type="transmembrane region" description="Helical" evidence="8">
    <location>
        <begin position="64"/>
        <end position="81"/>
    </location>
</feature>
<feature type="region of interest" description="Disordered" evidence="7">
    <location>
        <begin position="1"/>
        <end position="54"/>
    </location>
</feature>
<reference evidence="9 10" key="1">
    <citation type="journal article" date="2019" name="Mol. Biol. Evol.">
        <title>Blast fungal genomes show frequent chromosomal changes, gene gains and losses, and effector gene turnover.</title>
        <authorList>
            <person name="Gomez Luciano L.B."/>
            <person name="Jason Tsai I."/>
            <person name="Chuma I."/>
            <person name="Tosa Y."/>
            <person name="Chen Y.H."/>
            <person name="Li J.Y."/>
            <person name="Li M.Y."/>
            <person name="Jade Lu M.Y."/>
            <person name="Nakayashiki H."/>
            <person name="Li W.H."/>
        </authorList>
    </citation>
    <scope>NUCLEOTIDE SEQUENCE [LARGE SCALE GENOMIC DNA]</scope>
    <source>
        <strain evidence="9 10">NI907</strain>
    </source>
</reference>
<feature type="transmembrane region" description="Helical" evidence="8">
    <location>
        <begin position="126"/>
        <end position="143"/>
    </location>
</feature>
<dbReference type="GO" id="GO:0006120">
    <property type="term" value="P:mitochondrial electron transport, NADH to ubiquinone"/>
    <property type="evidence" value="ECO:0007669"/>
    <property type="project" value="InterPro"/>
</dbReference>
<dbReference type="GO" id="GO:0005743">
    <property type="term" value="C:mitochondrial inner membrane"/>
    <property type="evidence" value="ECO:0007669"/>
    <property type="project" value="UniProtKB-SubCell"/>
</dbReference>
<dbReference type="InterPro" id="IPR039205">
    <property type="entry name" value="NDUFA11"/>
</dbReference>
<dbReference type="PANTHER" id="PTHR21382">
    <property type="entry name" value="NADH-UBIQUINONE OXIDOREDUCTASE SUBUNIT"/>
    <property type="match status" value="1"/>
</dbReference>
<dbReference type="KEGG" id="pgri:PgNI_08395"/>
<organism evidence="9 10">
    <name type="scientific">Pyricularia grisea</name>
    <name type="common">Crabgrass-specific blast fungus</name>
    <name type="synonym">Magnaporthe grisea</name>
    <dbReference type="NCBI Taxonomy" id="148305"/>
    <lineage>
        <taxon>Eukaryota</taxon>
        <taxon>Fungi</taxon>
        <taxon>Dikarya</taxon>
        <taxon>Ascomycota</taxon>
        <taxon>Pezizomycotina</taxon>
        <taxon>Sordariomycetes</taxon>
        <taxon>Sordariomycetidae</taxon>
        <taxon>Magnaporthales</taxon>
        <taxon>Pyriculariaceae</taxon>
        <taxon>Pyricularia</taxon>
    </lineage>
</organism>
<accession>A0A6P8AV77</accession>
<protein>
    <recommendedName>
        <fullName evidence="11">NADH-ubiquinone oxidoreductase 21.3 kDa subunit</fullName>
    </recommendedName>
</protein>
<sequence length="244" mass="26343">MQVQQPPTSTSRPKSPDVNSFSPPPNLSNWASNPQPKSRNMSPQPHDGEDYRPQDAIKTGLRGTFVYGAFGLFGAATLAAVQRKRVGVLAPITKYGSLVSAAAIGGGMYDFTRTATSNLRQKNDHIGEAVGGLVCGAILGLAVPGPTRMPVVVGWATGSAVTLGTFAYTGKSLRGWGKKDDGKDEFERKEELRKNRRRPIEETIAELGEGRGIHPPGYEERRRERLKEKYGVEINPVSADPNAA</sequence>
<evidence type="ECO:0000256" key="6">
    <source>
        <dbReference type="ARBA" id="ARBA00023136"/>
    </source>
</evidence>
<comment type="subcellular location">
    <subcellularLocation>
        <location evidence="1">Mitochondrion inner membrane</location>
        <topology evidence="1">Multi-pass membrane protein</topology>
    </subcellularLocation>
</comment>
<dbReference type="AlphaFoldDB" id="A0A6P8AV77"/>
<name>A0A6P8AV77_PYRGI</name>
<feature type="transmembrane region" description="Helical" evidence="8">
    <location>
        <begin position="149"/>
        <end position="169"/>
    </location>
</feature>
<keyword evidence="6 8" id="KW-0472">Membrane</keyword>
<evidence type="ECO:0000256" key="5">
    <source>
        <dbReference type="ARBA" id="ARBA00023128"/>
    </source>
</evidence>
<feature type="region of interest" description="Disordered" evidence="7">
    <location>
        <begin position="203"/>
        <end position="222"/>
    </location>
</feature>
<gene>
    <name evidence="10" type="ORF">PgNI_08395</name>
</gene>
<evidence type="ECO:0000313" key="9">
    <source>
        <dbReference type="Proteomes" id="UP000515153"/>
    </source>
</evidence>
<dbReference type="GeneID" id="41963300"/>
<evidence type="ECO:0000256" key="7">
    <source>
        <dbReference type="SAM" id="MobiDB-lite"/>
    </source>
</evidence>
<keyword evidence="2 8" id="KW-0812">Transmembrane</keyword>
<evidence type="ECO:0000256" key="8">
    <source>
        <dbReference type="SAM" id="Phobius"/>
    </source>
</evidence>
<feature type="region of interest" description="Disordered" evidence="7">
    <location>
        <begin position="178"/>
        <end position="198"/>
    </location>
</feature>
<keyword evidence="3" id="KW-0999">Mitochondrion inner membrane</keyword>
<feature type="compositionally biased region" description="Polar residues" evidence="7">
    <location>
        <begin position="1"/>
        <end position="43"/>
    </location>
</feature>
<keyword evidence="5" id="KW-0496">Mitochondrion</keyword>
<evidence type="ECO:0008006" key="11">
    <source>
        <dbReference type="Google" id="ProtNLM"/>
    </source>
</evidence>
<evidence type="ECO:0000256" key="3">
    <source>
        <dbReference type="ARBA" id="ARBA00022792"/>
    </source>
</evidence>
<evidence type="ECO:0000313" key="10">
    <source>
        <dbReference type="RefSeq" id="XP_030978821.1"/>
    </source>
</evidence>
<dbReference type="Proteomes" id="UP000515153">
    <property type="component" value="Chromosome V"/>
</dbReference>
<reference evidence="10" key="3">
    <citation type="submission" date="2025-08" db="UniProtKB">
        <authorList>
            <consortium name="RefSeq"/>
        </authorList>
    </citation>
    <scope>IDENTIFICATION</scope>
    <source>
        <strain evidence="10">NI907</strain>
    </source>
</reference>
<evidence type="ECO:0000256" key="2">
    <source>
        <dbReference type="ARBA" id="ARBA00022692"/>
    </source>
</evidence>
<keyword evidence="4 8" id="KW-1133">Transmembrane helix</keyword>
<reference evidence="10" key="2">
    <citation type="submission" date="2019-10" db="EMBL/GenBank/DDBJ databases">
        <authorList>
            <consortium name="NCBI Genome Project"/>
        </authorList>
    </citation>
    <scope>NUCLEOTIDE SEQUENCE</scope>
    <source>
        <strain evidence="10">NI907</strain>
    </source>
</reference>
<dbReference type="PANTHER" id="PTHR21382:SF1">
    <property type="entry name" value="NADH DEHYDROGENASE [UBIQUINONE] 1 ALPHA SUBCOMPLEX SUBUNIT 11"/>
    <property type="match status" value="1"/>
</dbReference>